<dbReference type="EMBL" id="CP001935">
    <property type="protein sequence ID" value="ADD07797.1"/>
    <property type="molecule type" value="Genomic_DNA"/>
</dbReference>
<dbReference type="PATRIC" id="fig|547559.17.peg.4112"/>
<sequence>MMKATEIHYNTDTGVVTAHQNGDRKRTVTENCTGVDLVAGDDVSVRIDAKMVHVETLTEEPLLVREKKDGGELEVLTTRRPDRETPVHESKPRR</sequence>
<keyword evidence="4" id="KW-1185">Reference proteome</keyword>
<reference evidence="3 5" key="3">
    <citation type="journal article" date="2014" name="PLoS Genet.">
        <title>Phylogenetically driven sequencing of extremely halophilic archaea reveals strategies for static and dynamic osmo-response.</title>
        <authorList>
            <person name="Becker E.A."/>
            <person name="Seitzer P.M."/>
            <person name="Tritt A."/>
            <person name="Larsen D."/>
            <person name="Krusor M."/>
            <person name="Yao A.I."/>
            <person name="Wu D."/>
            <person name="Madern D."/>
            <person name="Eisen J.A."/>
            <person name="Darling A.E."/>
            <person name="Facciotti M.T."/>
        </authorList>
    </citation>
    <scope>NUCLEOTIDE SEQUENCE [LARGE SCALE GENOMIC DNA]</scope>
    <source>
        <strain evidence="5">ATCC 43099 / DSM 3394 / CCM 3739 / CIP 104546 / IAM 13178 / JCM 8861 / NBRC 102185 / NCIMB 2190 / MS3</strain>
        <strain evidence="3">MS-3</strain>
    </source>
</reference>
<dbReference type="AlphaFoldDB" id="D3T2I8"/>
<dbReference type="Proteomes" id="UP000001879">
    <property type="component" value="Plasmid pNMAG03"/>
</dbReference>
<name>D3T2I8_NATMM</name>
<evidence type="ECO:0000313" key="2">
    <source>
        <dbReference type="EMBL" id="ADD07797.1"/>
    </source>
</evidence>
<dbReference type="HOGENOM" id="CLU_2379494_0_0_2"/>
<evidence type="ECO:0000313" key="4">
    <source>
        <dbReference type="Proteomes" id="UP000001879"/>
    </source>
</evidence>
<geneLocation type="plasmid" evidence="2 4">
    <name>pNMAG03</name>
</geneLocation>
<dbReference type="Proteomes" id="UP000011543">
    <property type="component" value="Unassembled WGS sequence"/>
</dbReference>
<protein>
    <submittedName>
        <fullName evidence="2">Virus protein phiCh1-VP39</fullName>
    </submittedName>
</protein>
<proteinExistence type="predicted"/>
<keyword evidence="2" id="KW-0614">Plasmid</keyword>
<dbReference type="RefSeq" id="WP_004217543.1">
    <property type="nucleotide sequence ID" value="NC_013925.1"/>
</dbReference>
<feature type="region of interest" description="Disordered" evidence="1">
    <location>
        <begin position="67"/>
        <end position="94"/>
    </location>
</feature>
<evidence type="ECO:0000313" key="5">
    <source>
        <dbReference type="Proteomes" id="UP000011543"/>
    </source>
</evidence>
<dbReference type="GeneID" id="8826917"/>
<organism evidence="2 4">
    <name type="scientific">Natrialba magadii (strain ATCC 43099 / DSM 3394 / CCM 3739 / CIP 104546 / IAM 13178 / JCM 8861 / NBRC 102185 / NCIMB 2190 / MS3)</name>
    <name type="common">Natronobacterium magadii</name>
    <dbReference type="NCBI Taxonomy" id="547559"/>
    <lineage>
        <taxon>Archaea</taxon>
        <taxon>Methanobacteriati</taxon>
        <taxon>Methanobacteriota</taxon>
        <taxon>Stenosarchaea group</taxon>
        <taxon>Halobacteria</taxon>
        <taxon>Halobacteriales</taxon>
        <taxon>Natrialbaceae</taxon>
        <taxon>Natrialba</taxon>
    </lineage>
</organism>
<dbReference type="EMBL" id="AOHS01000065">
    <property type="protein sequence ID" value="ELY22950.1"/>
    <property type="molecule type" value="Genomic_DNA"/>
</dbReference>
<gene>
    <name evidence="2" type="ordered locus">Nmag_4289</name>
    <name evidence="3" type="ORF">C500_20840</name>
</gene>
<reference evidence="2 4" key="2">
    <citation type="journal article" date="2012" name="BMC Genomics">
        <title>A comparative genomics perspective on the genetic content of the alkaliphilic haloarchaeon Natrialba magadii ATCC 43099T.</title>
        <authorList>
            <person name="Siddaramappa S."/>
            <person name="Challacombe J.F."/>
            <person name="Decastro R.E."/>
            <person name="Pfeiffer F."/>
            <person name="Sastre D.E."/>
            <person name="Gimenez M.I."/>
            <person name="Paggi R.A."/>
            <person name="Detter J.C."/>
            <person name="Davenport K.W."/>
            <person name="Goodwin L.A."/>
            <person name="Kyrpides N."/>
            <person name="Tapia R."/>
            <person name="Pitluck S."/>
            <person name="Lucas S."/>
            <person name="Woyke T."/>
            <person name="Maupin-Furlow J.A."/>
        </authorList>
    </citation>
    <scope>NUCLEOTIDE SEQUENCE [LARGE SCALE GENOMIC DNA]</scope>
    <source>
        <strain evidence="2">ATCC 43099</strain>
        <strain evidence="4">ATCC 43099 / DSM 3394 / CCM 3739 / CIP 104546 / IAM 13178 / JCM 8861 / NBRC 102185 / NCIMB 2190 / MS3</strain>
    </source>
</reference>
<accession>D3T2I8</accession>
<dbReference type="KEGG" id="nmg:Nmag_4289"/>
<evidence type="ECO:0000313" key="3">
    <source>
        <dbReference type="EMBL" id="ELY22950.1"/>
    </source>
</evidence>
<reference evidence="4" key="1">
    <citation type="submission" date="2010-02" db="EMBL/GenBank/DDBJ databases">
        <title>Complete sequence of plasmid 3 of Natrialba magadii ATCC 43099.</title>
        <authorList>
            <consortium name="US DOE Joint Genome Institute"/>
            <person name="Lucas S."/>
            <person name="Copeland A."/>
            <person name="Lapidus A."/>
            <person name="Cheng J.-F."/>
            <person name="Bruce D."/>
            <person name="Goodwin L."/>
            <person name="Pitluck S."/>
            <person name="Davenport K."/>
            <person name="Saunders E."/>
            <person name="Detter J.C."/>
            <person name="Han C."/>
            <person name="Tapia R."/>
            <person name="Land M."/>
            <person name="Hauser L."/>
            <person name="Kyrpides N."/>
            <person name="Mikhailova N."/>
            <person name="De Castro R.E."/>
            <person name="Maupin-Furlow J.A."/>
            <person name="Woyke T."/>
        </authorList>
    </citation>
    <scope>NUCLEOTIDE SEQUENCE [LARGE SCALE GENOMIC DNA]</scope>
    <source>
        <strain evidence="4">ATCC 43099 / DSM 3394 / CCM 3739 / CIP 104546 / IAM 13178 / JCM 8861 / NBRC 102185 / NCIMB 2190 / MS3</strain>
        <plasmid evidence="4">pNMAG03</plasmid>
    </source>
</reference>
<reference evidence="2" key="4">
    <citation type="submission" date="2016-09" db="EMBL/GenBank/DDBJ databases">
        <authorList>
            <person name="Pfeiffer F."/>
        </authorList>
    </citation>
    <scope>NUCLEOTIDE SEQUENCE</scope>
    <source>
        <strain evidence="2">ATCC 43099</strain>
        <plasmid evidence="2">pNMAG03</plasmid>
    </source>
</reference>
<evidence type="ECO:0000256" key="1">
    <source>
        <dbReference type="SAM" id="MobiDB-lite"/>
    </source>
</evidence>